<feature type="transmembrane region" description="Helical" evidence="8">
    <location>
        <begin position="307"/>
        <end position="327"/>
    </location>
</feature>
<sequence length="503" mass="53898">MSPTTEELFRRFGPGYKWWAAATVMIGTLSMVVSATTITVAVPSIMDQFGMSQQQVQWLVTGFLASMTSSMLSLAWLVDAFGQRLTFVVGFFVFIVASLLGGFAPSAEAMTVARVIQGAAAGVVQPLAIIVIFQVFPPRQRGLGMGIYGMGVLLGPAIGPTVGGVLVDAWSWRGVFFLTLPFCGLGVLLGLLFLPARLAKRPSRAFDWNGLLLLVTALVSLLWSFANGDRLGWSSPLILGLLTLATTSSLAFVAWELRSRRPMLNLQVFLSRDMVLGAVLMFAHGASLYGTTYLIPLFMQHVQGVSATGAGAVLVPAGLLMALTFPFGGYLGDHVPPRFPAVIALVCLAVSAYLLTLADAETSFWWMAAWVALGRLGLGILNPPLTIGALRSLPDELLAHGSGALSFARQLGATFGVNLLAVLLAHRIAFHTDALRVTQADVGWGIHQQAQALGFHDTFLILSLVLALGLVPAWLIGQTAKGNKRQQAVSGQQLRRDTRRRKK</sequence>
<evidence type="ECO:0000256" key="1">
    <source>
        <dbReference type="ARBA" id="ARBA00004651"/>
    </source>
</evidence>
<feature type="transmembrane region" description="Helical" evidence="8">
    <location>
        <begin position="85"/>
        <end position="104"/>
    </location>
</feature>
<feature type="transmembrane region" description="Helical" evidence="8">
    <location>
        <begin position="339"/>
        <end position="358"/>
    </location>
</feature>
<evidence type="ECO:0000256" key="7">
    <source>
        <dbReference type="ARBA" id="ARBA00023136"/>
    </source>
</evidence>
<feature type="transmembrane region" description="Helical" evidence="8">
    <location>
        <begin position="206"/>
        <end position="225"/>
    </location>
</feature>
<dbReference type="RefSeq" id="WP_009288570.1">
    <property type="nucleotide sequence ID" value="NZ_AOPO01000024.1"/>
</dbReference>
<evidence type="ECO:0000256" key="4">
    <source>
        <dbReference type="ARBA" id="ARBA00022475"/>
    </source>
</evidence>
<dbReference type="GO" id="GO:0022857">
    <property type="term" value="F:transmembrane transporter activity"/>
    <property type="evidence" value="ECO:0007669"/>
    <property type="project" value="InterPro"/>
</dbReference>
<name>L9U7M4_9GAMM</name>
<feature type="transmembrane region" description="Helical" evidence="8">
    <location>
        <begin position="116"/>
        <end position="136"/>
    </location>
</feature>
<feature type="transmembrane region" description="Helical" evidence="8">
    <location>
        <begin position="143"/>
        <end position="162"/>
    </location>
</feature>
<feature type="transmembrane region" description="Helical" evidence="8">
    <location>
        <begin position="364"/>
        <end position="390"/>
    </location>
</feature>
<reference evidence="10 11" key="1">
    <citation type="journal article" date="2013" name="Genome Announc.">
        <title>Draft Genome of the Marine Gammaproteobacterium Halomonas titanicae.</title>
        <authorList>
            <person name="Sanchez-Porro C."/>
            <person name="de la Haba R.R."/>
            <person name="Cruz-Hernandez N."/>
            <person name="Gonzalez J.M."/>
            <person name="Reyes-Guirao C."/>
            <person name="Navarro-Sampedro L."/>
            <person name="Carballo M."/>
            <person name="Ventosa A."/>
        </authorList>
    </citation>
    <scope>NUCLEOTIDE SEQUENCE [LARGE SCALE GENOMIC DNA]</scope>
    <source>
        <strain evidence="10 11">BH1</strain>
    </source>
</reference>
<dbReference type="PANTHER" id="PTHR42718">
    <property type="entry name" value="MAJOR FACILITATOR SUPERFAMILY MULTIDRUG TRANSPORTER MFSC"/>
    <property type="match status" value="1"/>
</dbReference>
<dbReference type="EMBL" id="AOPO01000024">
    <property type="protein sequence ID" value="ELY20228.1"/>
    <property type="molecule type" value="Genomic_DNA"/>
</dbReference>
<dbReference type="AlphaFoldDB" id="L9U7M4"/>
<comment type="subcellular location">
    <subcellularLocation>
        <location evidence="1">Cell membrane</location>
        <topology evidence="1">Multi-pass membrane protein</topology>
    </subcellularLocation>
</comment>
<gene>
    <name evidence="10" type="ORF">HALTITAN_3149</name>
</gene>
<evidence type="ECO:0000313" key="11">
    <source>
        <dbReference type="Proteomes" id="UP000011651"/>
    </source>
</evidence>
<dbReference type="InterPro" id="IPR036259">
    <property type="entry name" value="MFS_trans_sf"/>
</dbReference>
<dbReference type="PATRIC" id="fig|1204738.3.peg.4726"/>
<feature type="transmembrane region" description="Helical" evidence="8">
    <location>
        <begin position="275"/>
        <end position="295"/>
    </location>
</feature>
<feature type="transmembrane region" description="Helical" evidence="8">
    <location>
        <begin position="58"/>
        <end position="78"/>
    </location>
</feature>
<keyword evidence="7 8" id="KW-0472">Membrane</keyword>
<feature type="transmembrane region" description="Helical" evidence="8">
    <location>
        <begin position="459"/>
        <end position="477"/>
    </location>
</feature>
<feature type="transmembrane region" description="Helical" evidence="8">
    <location>
        <begin position="18"/>
        <end position="46"/>
    </location>
</feature>
<keyword evidence="3" id="KW-0813">Transport</keyword>
<comment type="caution">
    <text evidence="10">The sequence shown here is derived from an EMBL/GenBank/DDBJ whole genome shotgun (WGS) entry which is preliminary data.</text>
</comment>
<accession>L9U7M4</accession>
<dbReference type="Pfam" id="PF07690">
    <property type="entry name" value="MFS_1"/>
    <property type="match status" value="1"/>
</dbReference>
<dbReference type="CDD" id="cd17503">
    <property type="entry name" value="MFS_LmrB_MDR_like"/>
    <property type="match status" value="1"/>
</dbReference>
<evidence type="ECO:0000313" key="10">
    <source>
        <dbReference type="EMBL" id="ELY20228.1"/>
    </source>
</evidence>
<dbReference type="Gene3D" id="1.20.1720.10">
    <property type="entry name" value="Multidrug resistance protein D"/>
    <property type="match status" value="1"/>
</dbReference>
<dbReference type="InterPro" id="IPR004638">
    <property type="entry name" value="EmrB-like"/>
</dbReference>
<dbReference type="GO" id="GO:0005886">
    <property type="term" value="C:plasma membrane"/>
    <property type="evidence" value="ECO:0007669"/>
    <property type="project" value="UniProtKB-SubCell"/>
</dbReference>
<evidence type="ECO:0000256" key="5">
    <source>
        <dbReference type="ARBA" id="ARBA00022692"/>
    </source>
</evidence>
<dbReference type="Proteomes" id="UP000011651">
    <property type="component" value="Unassembled WGS sequence"/>
</dbReference>
<feature type="domain" description="Major facilitator superfamily (MFS) profile" evidence="9">
    <location>
        <begin position="20"/>
        <end position="481"/>
    </location>
</feature>
<evidence type="ECO:0000259" key="9">
    <source>
        <dbReference type="PROSITE" id="PS50850"/>
    </source>
</evidence>
<dbReference type="InterPro" id="IPR011701">
    <property type="entry name" value="MFS"/>
</dbReference>
<keyword evidence="6 8" id="KW-1133">Transmembrane helix</keyword>
<evidence type="ECO:0000256" key="3">
    <source>
        <dbReference type="ARBA" id="ARBA00022448"/>
    </source>
</evidence>
<keyword evidence="5 8" id="KW-0812">Transmembrane</keyword>
<comment type="similarity">
    <text evidence="2">Belongs to the major facilitator superfamily. EmrB family.</text>
</comment>
<proteinExistence type="inferred from homology"/>
<dbReference type="PANTHER" id="PTHR42718:SF9">
    <property type="entry name" value="MAJOR FACILITATOR SUPERFAMILY MULTIDRUG TRANSPORTER MFSC"/>
    <property type="match status" value="1"/>
</dbReference>
<feature type="transmembrane region" description="Helical" evidence="8">
    <location>
        <begin position="411"/>
        <end position="430"/>
    </location>
</feature>
<protein>
    <submittedName>
        <fullName evidence="10">Major facilitator superfamily, general substrate transporter</fullName>
    </submittedName>
</protein>
<dbReference type="InterPro" id="IPR020846">
    <property type="entry name" value="MFS_dom"/>
</dbReference>
<dbReference type="NCBIfam" id="TIGR00711">
    <property type="entry name" value="efflux_EmrB"/>
    <property type="match status" value="1"/>
</dbReference>
<evidence type="ECO:0000256" key="6">
    <source>
        <dbReference type="ARBA" id="ARBA00022989"/>
    </source>
</evidence>
<keyword evidence="4" id="KW-1003">Cell membrane</keyword>
<evidence type="ECO:0000256" key="8">
    <source>
        <dbReference type="SAM" id="Phobius"/>
    </source>
</evidence>
<dbReference type="SUPFAM" id="SSF103473">
    <property type="entry name" value="MFS general substrate transporter"/>
    <property type="match status" value="1"/>
</dbReference>
<feature type="transmembrane region" description="Helical" evidence="8">
    <location>
        <begin position="174"/>
        <end position="194"/>
    </location>
</feature>
<dbReference type="Gene3D" id="1.20.1250.20">
    <property type="entry name" value="MFS general substrate transporter like domains"/>
    <property type="match status" value="1"/>
</dbReference>
<organism evidence="10 11">
    <name type="scientific">Vreelandella titanicae BH1</name>
    <dbReference type="NCBI Taxonomy" id="1204738"/>
    <lineage>
        <taxon>Bacteria</taxon>
        <taxon>Pseudomonadati</taxon>
        <taxon>Pseudomonadota</taxon>
        <taxon>Gammaproteobacteria</taxon>
        <taxon>Oceanospirillales</taxon>
        <taxon>Halomonadaceae</taxon>
        <taxon>Vreelandella</taxon>
    </lineage>
</organism>
<evidence type="ECO:0000256" key="2">
    <source>
        <dbReference type="ARBA" id="ARBA00008537"/>
    </source>
</evidence>
<feature type="transmembrane region" description="Helical" evidence="8">
    <location>
        <begin position="237"/>
        <end position="255"/>
    </location>
</feature>
<dbReference type="PROSITE" id="PS50850">
    <property type="entry name" value="MFS"/>
    <property type="match status" value="1"/>
</dbReference>